<keyword evidence="5 6" id="KW-0472">Membrane</keyword>
<comment type="similarity">
    <text evidence="6">Belongs to the NhaA Na(+)/H(+) (TC 2.A.33) antiporter family.</text>
</comment>
<feature type="transmembrane region" description="Helical" evidence="6">
    <location>
        <begin position="42"/>
        <end position="67"/>
    </location>
</feature>
<keyword evidence="6" id="KW-0406">Ion transport</keyword>
<evidence type="ECO:0000256" key="6">
    <source>
        <dbReference type="HAMAP-Rule" id="MF_01844"/>
    </source>
</evidence>
<gene>
    <name evidence="6 7" type="primary">nhaA</name>
    <name evidence="7" type="ORF">NCTC12742_01778</name>
</gene>
<evidence type="ECO:0000256" key="3">
    <source>
        <dbReference type="ARBA" id="ARBA00022692"/>
    </source>
</evidence>
<dbReference type="NCBIfam" id="NF007112">
    <property type="entry name" value="PRK09561.1"/>
    <property type="match status" value="1"/>
</dbReference>
<evidence type="ECO:0000313" key="7">
    <source>
        <dbReference type="EMBL" id="VEJ51871.1"/>
    </source>
</evidence>
<dbReference type="PANTHER" id="PTHR30341:SF0">
    <property type="entry name" value="NA(+)_H(+) ANTIPORTER NHAA"/>
    <property type="match status" value="1"/>
</dbReference>
<keyword evidence="6" id="KW-0915">Sodium</keyword>
<keyword evidence="6" id="KW-0813">Transport</keyword>
<dbReference type="STRING" id="28091.SAMEA3174300_00335"/>
<dbReference type="RefSeq" id="WP_036494761.1">
    <property type="nucleotide sequence ID" value="NZ_CAUJRG010000005.1"/>
</dbReference>
<dbReference type="InterPro" id="IPR004670">
    <property type="entry name" value="NhaA"/>
</dbReference>
<dbReference type="Proteomes" id="UP000272771">
    <property type="component" value="Chromosome"/>
</dbReference>
<keyword evidence="4 6" id="KW-1133">Transmembrane helix</keyword>
<sequence>MKDKLIYFFRAEPAAGIVLMLAAVMGVIAANSTFAPAYFGVLGSYVAGLSVLHWVNDGLMAVFFLYVGLEVKRELLQGELDNNSKRFLPAVAALAGLAVPALVYLVFNGWNTPTTNGWAIPAATDIAFALGVLALLGKRVPVSLKIFLTALAIMDDLAVIVVIALFYTEQIAWIYLGLAALTMAVLTVLNLRVELRSMPYLVLGLLLWFFFLKSGIHATLAGVLLAFTVPLRVIDQIDEPPLLKWEHALENWVAFLVVPVFGFANAGVSFAGFSFATLLSPVVLGIALGLFVGKQLGIFGMVWLMVKMGWAKLPEGATWLQMYGVALLCGIGFTMSLFISMLAFSDVQLQDYSKVGVFLGSLLAGLAGYLVLRFAPVKTRL</sequence>
<dbReference type="InterPro" id="IPR023171">
    <property type="entry name" value="Na/H_antiporter_dom_sf"/>
</dbReference>
<evidence type="ECO:0000256" key="4">
    <source>
        <dbReference type="ARBA" id="ARBA00022989"/>
    </source>
</evidence>
<accession>A0A3S4ZMP8</accession>
<proteinExistence type="inferred from homology"/>
<comment type="catalytic activity">
    <reaction evidence="6">
        <text>Na(+)(in) + 2 H(+)(out) = Na(+)(out) + 2 H(+)(in)</text>
        <dbReference type="Rhea" id="RHEA:29251"/>
        <dbReference type="ChEBI" id="CHEBI:15378"/>
        <dbReference type="ChEBI" id="CHEBI:29101"/>
    </reaction>
</comment>
<protein>
    <recommendedName>
        <fullName evidence="6">Na(+)/H(+) antiporter NhaA</fullName>
    </recommendedName>
    <alternativeName>
        <fullName evidence="6">Sodium/proton antiporter NhaA</fullName>
    </alternativeName>
</protein>
<dbReference type="NCBIfam" id="NF007111">
    <property type="entry name" value="PRK09560.1"/>
    <property type="match status" value="1"/>
</dbReference>
<comment type="subcellular location">
    <subcellularLocation>
        <location evidence="1">Cell inner membrane</location>
        <topology evidence="1">Multi-pass membrane protein</topology>
    </subcellularLocation>
    <subcellularLocation>
        <location evidence="6">Cell membrane</location>
        <topology evidence="6">Multi-pass membrane protein</topology>
    </subcellularLocation>
</comment>
<feature type="transmembrane region" description="Helical" evidence="6">
    <location>
        <begin position="252"/>
        <end position="275"/>
    </location>
</feature>
<feature type="transmembrane region" description="Helical" evidence="6">
    <location>
        <begin position="205"/>
        <end position="232"/>
    </location>
</feature>
<feature type="transmembrane region" description="Helical" evidence="6">
    <location>
        <begin position="7"/>
        <end position="30"/>
    </location>
</feature>
<dbReference type="EMBL" id="LR134533">
    <property type="protein sequence ID" value="VEJ51871.1"/>
    <property type="molecule type" value="Genomic_DNA"/>
</dbReference>
<organism evidence="7 8">
    <name type="scientific">Neisseria weaveri</name>
    <dbReference type="NCBI Taxonomy" id="28091"/>
    <lineage>
        <taxon>Bacteria</taxon>
        <taxon>Pseudomonadati</taxon>
        <taxon>Pseudomonadota</taxon>
        <taxon>Betaproteobacteria</taxon>
        <taxon>Neisseriales</taxon>
        <taxon>Neisseriaceae</taxon>
        <taxon>Neisseria</taxon>
    </lineage>
</organism>
<dbReference type="NCBIfam" id="TIGR00773">
    <property type="entry name" value="NhaA"/>
    <property type="match status" value="1"/>
</dbReference>
<reference evidence="7 8" key="1">
    <citation type="submission" date="2018-12" db="EMBL/GenBank/DDBJ databases">
        <authorList>
            <consortium name="Pathogen Informatics"/>
        </authorList>
    </citation>
    <scope>NUCLEOTIDE SEQUENCE [LARGE SCALE GENOMIC DNA]</scope>
    <source>
        <strain evidence="7 8">NCTC12742</strain>
    </source>
</reference>
<keyword evidence="6" id="KW-0050">Antiport</keyword>
<dbReference type="Gene3D" id="1.20.1530.10">
    <property type="entry name" value="Na+/H+ antiporter like domain"/>
    <property type="match status" value="1"/>
</dbReference>
<feature type="transmembrane region" description="Helical" evidence="6">
    <location>
        <begin position="318"/>
        <end position="343"/>
    </location>
</feature>
<feature type="transmembrane region" description="Helical" evidence="6">
    <location>
        <begin position="282"/>
        <end position="306"/>
    </location>
</feature>
<feature type="transmembrane region" description="Helical" evidence="6">
    <location>
        <begin position="146"/>
        <end position="167"/>
    </location>
</feature>
<name>A0A3S4ZMP8_9NEIS</name>
<dbReference type="GO" id="GO:0005886">
    <property type="term" value="C:plasma membrane"/>
    <property type="evidence" value="ECO:0007669"/>
    <property type="project" value="UniProtKB-SubCell"/>
</dbReference>
<dbReference type="PANTHER" id="PTHR30341">
    <property type="entry name" value="SODIUM ION/PROTON ANTIPORTER NHAA-RELATED"/>
    <property type="match status" value="1"/>
</dbReference>
<feature type="transmembrane region" description="Helical" evidence="6">
    <location>
        <begin position="118"/>
        <end position="137"/>
    </location>
</feature>
<evidence type="ECO:0000256" key="1">
    <source>
        <dbReference type="ARBA" id="ARBA00004429"/>
    </source>
</evidence>
<dbReference type="Pfam" id="PF06965">
    <property type="entry name" value="Na_H_antiport_1"/>
    <property type="match status" value="1"/>
</dbReference>
<evidence type="ECO:0000256" key="2">
    <source>
        <dbReference type="ARBA" id="ARBA00022475"/>
    </source>
</evidence>
<dbReference type="AlphaFoldDB" id="A0A3S4ZMP8"/>
<feature type="transmembrane region" description="Helical" evidence="6">
    <location>
        <begin position="173"/>
        <end position="193"/>
    </location>
</feature>
<keyword evidence="2 6" id="KW-1003">Cell membrane</keyword>
<keyword evidence="8" id="KW-1185">Reference proteome</keyword>
<dbReference type="HAMAP" id="MF_01844">
    <property type="entry name" value="NhaA"/>
    <property type="match status" value="1"/>
</dbReference>
<feature type="transmembrane region" description="Helical" evidence="6">
    <location>
        <begin position="355"/>
        <end position="375"/>
    </location>
</feature>
<keyword evidence="6" id="KW-0739">Sodium transport</keyword>
<feature type="transmembrane region" description="Helical" evidence="6">
    <location>
        <begin position="87"/>
        <end position="106"/>
    </location>
</feature>
<comment type="function">
    <text evidence="6">Na(+)/H(+) antiporter that extrudes sodium in exchange for external protons.</text>
</comment>
<dbReference type="GO" id="GO:0006885">
    <property type="term" value="P:regulation of pH"/>
    <property type="evidence" value="ECO:0007669"/>
    <property type="project" value="UniProtKB-UniRule"/>
</dbReference>
<evidence type="ECO:0000313" key="8">
    <source>
        <dbReference type="Proteomes" id="UP000272771"/>
    </source>
</evidence>
<evidence type="ECO:0000256" key="5">
    <source>
        <dbReference type="ARBA" id="ARBA00023136"/>
    </source>
</evidence>
<keyword evidence="3 6" id="KW-0812">Transmembrane</keyword>
<dbReference type="GO" id="GO:0015385">
    <property type="term" value="F:sodium:proton antiporter activity"/>
    <property type="evidence" value="ECO:0007669"/>
    <property type="project" value="UniProtKB-UniRule"/>
</dbReference>